<dbReference type="EMBL" id="CM009750">
    <property type="protein sequence ID" value="PUZ71933.1"/>
    <property type="molecule type" value="Genomic_DNA"/>
</dbReference>
<dbReference type="InterPro" id="IPR001810">
    <property type="entry name" value="F-box_dom"/>
</dbReference>
<dbReference type="InterPro" id="IPR032675">
    <property type="entry name" value="LRR_dom_sf"/>
</dbReference>
<dbReference type="InterPro" id="IPR055411">
    <property type="entry name" value="LRR_FXL15/At3g58940/PEG3-like"/>
</dbReference>
<keyword evidence="4" id="KW-1185">Reference proteome</keyword>
<dbReference type="Proteomes" id="UP000244336">
    <property type="component" value="Chromosome 2"/>
</dbReference>
<dbReference type="Gene3D" id="1.20.1280.50">
    <property type="match status" value="1"/>
</dbReference>
<dbReference type="InterPro" id="IPR053781">
    <property type="entry name" value="F-box_AtFBL13-like"/>
</dbReference>
<dbReference type="PANTHER" id="PTHR32141:SF160">
    <property type="entry name" value="F-BOX DOMAIN-CONTAINING PROTEIN"/>
    <property type="match status" value="1"/>
</dbReference>
<feature type="domain" description="F-box" evidence="2">
    <location>
        <begin position="116"/>
        <end position="165"/>
    </location>
</feature>
<dbReference type="PANTHER" id="PTHR32141">
    <property type="match status" value="1"/>
</dbReference>
<evidence type="ECO:0000313" key="4">
    <source>
        <dbReference type="Proteomes" id="UP000244336"/>
    </source>
</evidence>
<dbReference type="Gramene" id="PUZ71933">
    <property type="protein sequence ID" value="PUZ71933"/>
    <property type="gene ID" value="GQ55_2G353200"/>
</dbReference>
<dbReference type="Pfam" id="PF00646">
    <property type="entry name" value="F-box"/>
    <property type="match status" value="1"/>
</dbReference>
<dbReference type="Gene3D" id="3.80.10.10">
    <property type="entry name" value="Ribonuclease Inhibitor"/>
    <property type="match status" value="1"/>
</dbReference>
<evidence type="ECO:0000256" key="1">
    <source>
        <dbReference type="SAM" id="MobiDB-lite"/>
    </source>
</evidence>
<accession>A0A2T7EVU0</accession>
<dbReference type="OrthoDB" id="612216at2759"/>
<dbReference type="InterPro" id="IPR055302">
    <property type="entry name" value="F-box_dom-containing"/>
</dbReference>
<dbReference type="PROSITE" id="PS50181">
    <property type="entry name" value="FBOX"/>
    <property type="match status" value="1"/>
</dbReference>
<name>A0A2T7EVU0_9POAL</name>
<dbReference type="InterPro" id="IPR036047">
    <property type="entry name" value="F-box-like_dom_sf"/>
</dbReference>
<reference evidence="3 4" key="1">
    <citation type="submission" date="2018-04" db="EMBL/GenBank/DDBJ databases">
        <title>WGS assembly of Panicum hallii var. hallii HAL2.</title>
        <authorList>
            <person name="Lovell J."/>
            <person name="Jenkins J."/>
            <person name="Lowry D."/>
            <person name="Mamidi S."/>
            <person name="Sreedasyam A."/>
            <person name="Weng X."/>
            <person name="Barry K."/>
            <person name="Bonette J."/>
            <person name="Campitelli B."/>
            <person name="Daum C."/>
            <person name="Gordon S."/>
            <person name="Gould B."/>
            <person name="Lipzen A."/>
            <person name="MacQueen A."/>
            <person name="Palacio-Mejia J."/>
            <person name="Plott C."/>
            <person name="Shakirov E."/>
            <person name="Shu S."/>
            <person name="Yoshinaga Y."/>
            <person name="Zane M."/>
            <person name="Rokhsar D."/>
            <person name="Grimwood J."/>
            <person name="Schmutz J."/>
            <person name="Juenger T."/>
        </authorList>
    </citation>
    <scope>NUCLEOTIDE SEQUENCE [LARGE SCALE GENOMIC DNA]</scope>
    <source>
        <strain evidence="4">cv. HAL2</strain>
    </source>
</reference>
<organism evidence="3 4">
    <name type="scientific">Panicum hallii var. hallii</name>
    <dbReference type="NCBI Taxonomy" id="1504633"/>
    <lineage>
        <taxon>Eukaryota</taxon>
        <taxon>Viridiplantae</taxon>
        <taxon>Streptophyta</taxon>
        <taxon>Embryophyta</taxon>
        <taxon>Tracheophyta</taxon>
        <taxon>Spermatophyta</taxon>
        <taxon>Magnoliopsida</taxon>
        <taxon>Liliopsida</taxon>
        <taxon>Poales</taxon>
        <taxon>Poaceae</taxon>
        <taxon>PACMAD clade</taxon>
        <taxon>Panicoideae</taxon>
        <taxon>Panicodae</taxon>
        <taxon>Paniceae</taxon>
        <taxon>Panicinae</taxon>
        <taxon>Panicum</taxon>
        <taxon>Panicum sect. Panicum</taxon>
    </lineage>
</organism>
<dbReference type="CDD" id="cd22160">
    <property type="entry name" value="F-box_AtFBL13-like"/>
    <property type="match status" value="1"/>
</dbReference>
<evidence type="ECO:0000313" key="3">
    <source>
        <dbReference type="EMBL" id="PUZ71933.1"/>
    </source>
</evidence>
<dbReference type="AlphaFoldDB" id="A0A2T7EVU0"/>
<dbReference type="Pfam" id="PF24758">
    <property type="entry name" value="LRR_At5g56370"/>
    <property type="match status" value="1"/>
</dbReference>
<evidence type="ECO:0000259" key="2">
    <source>
        <dbReference type="PROSITE" id="PS50181"/>
    </source>
</evidence>
<dbReference type="SUPFAM" id="SSF81383">
    <property type="entry name" value="F-box domain"/>
    <property type="match status" value="1"/>
</dbReference>
<dbReference type="SUPFAM" id="SSF52047">
    <property type="entry name" value="RNI-like"/>
    <property type="match status" value="1"/>
</dbReference>
<protein>
    <recommendedName>
        <fullName evidence="2">F-box domain-containing protein</fullName>
    </recommendedName>
</protein>
<sequence length="428" mass="48213">MGETGLDWTGLIPTKRLPSPGGGLLLLGRAYQQRVYKQRTQYHPLPSLTRKKKGSLLEPLVTVPIPQITLVKRKKKTMSTAGGRRPPFQIRPAGGHRSQWKGRLRLRAEEGEGQSVDRISDLPDTILGDIVSHLPAKDGARTQVLSSRWRRIWRSAPLNLDLRSQPVPLGKVHRILSSHPGPGRCFSTPARYYNELHSHSRSRSAAILDGWLRSRALNNLQELDFRLDIPFRDRRNPPPLPASALRFSCTLRIARFWFCRFPDGISIRLPVLEELQLSHAIISESSLHALLAGCPALQRLLLTYNDGCSRVRIASPTLRSIDVGRGVGDLRLQQLIIEDAPCLERFHHHKAMSHHKMDICVMSAPKLGILGHIYDHYPRLEIGPTVFQVYASSSLLSSQESQVSFASSWCQPSDFSVYLAFSDIIRRE</sequence>
<feature type="region of interest" description="Disordered" evidence="1">
    <location>
        <begin position="74"/>
        <end position="96"/>
    </location>
</feature>
<gene>
    <name evidence="3" type="ORF">GQ55_2G353200</name>
</gene>
<proteinExistence type="predicted"/>